<dbReference type="RefSeq" id="WP_239720513.1">
    <property type="nucleotide sequence ID" value="NZ_CP092423.2"/>
</dbReference>
<dbReference type="Proteomes" id="UP001055171">
    <property type="component" value="Chromosome"/>
</dbReference>
<feature type="compositionally biased region" description="Pro residues" evidence="1">
    <location>
        <begin position="332"/>
        <end position="350"/>
    </location>
</feature>
<protein>
    <recommendedName>
        <fullName evidence="4">Transmembrane protein</fullName>
    </recommendedName>
</protein>
<evidence type="ECO:0008006" key="4">
    <source>
        <dbReference type="Google" id="ProtNLM"/>
    </source>
</evidence>
<evidence type="ECO:0000313" key="3">
    <source>
        <dbReference type="Proteomes" id="UP001055171"/>
    </source>
</evidence>
<organism evidence="2 3">
    <name type="scientific">Mycobacterium lentiflavum</name>
    <dbReference type="NCBI Taxonomy" id="141349"/>
    <lineage>
        <taxon>Bacteria</taxon>
        <taxon>Bacillati</taxon>
        <taxon>Actinomycetota</taxon>
        <taxon>Actinomycetes</taxon>
        <taxon>Mycobacteriales</taxon>
        <taxon>Mycobacteriaceae</taxon>
        <taxon>Mycobacterium</taxon>
        <taxon>Mycobacterium simiae complex</taxon>
    </lineage>
</organism>
<accession>A0ABY3UU74</accession>
<proteinExistence type="predicted"/>
<dbReference type="EMBL" id="CP092423">
    <property type="protein sequence ID" value="ULP40977.1"/>
    <property type="molecule type" value="Genomic_DNA"/>
</dbReference>
<keyword evidence="3" id="KW-1185">Reference proteome</keyword>
<name>A0ABY3UU74_MYCLN</name>
<reference evidence="2" key="1">
    <citation type="submission" date="2022-08" db="EMBL/GenBank/DDBJ databases">
        <title>Complete genome sequence of 14 non-tuberculosis mycobacteria type-strains.</title>
        <authorList>
            <person name="Igarashi Y."/>
            <person name="Osugi A."/>
            <person name="Mitarai S."/>
        </authorList>
    </citation>
    <scope>NUCLEOTIDE SEQUENCE</scope>
    <source>
        <strain evidence="2">ATCC 51985</strain>
    </source>
</reference>
<evidence type="ECO:0000313" key="2">
    <source>
        <dbReference type="EMBL" id="ULP40977.1"/>
    </source>
</evidence>
<feature type="region of interest" description="Disordered" evidence="1">
    <location>
        <begin position="302"/>
        <end position="395"/>
    </location>
</feature>
<gene>
    <name evidence="2" type="ORF">MJO58_18945</name>
</gene>
<evidence type="ECO:0000256" key="1">
    <source>
        <dbReference type="SAM" id="MobiDB-lite"/>
    </source>
</evidence>
<sequence>MSEIQAWDVAHLENAAKDWTTTAQHWETSFTSIHRASVSPGGTVWEGTAAEAAQARAFADLVKVRGLADALHESAAIAHRGAEIIYSAKQSALDSVKDASAAGYVVGEDLSVTPTRGGAAAQAQAQMYAARIQERAVQLAAHDQEIAAKITAAAAPLNAVAFDEPPSAPGDNNPKIQAVDLHTFKDAPNPEPEPPPGGWSEDPLMRAAQKIAYGHASGPDGHLAEFSGMTKDQLADLIRNMFTRDPKDLIVGRARDGAPVLYDPKNNVIVIRDPGGPDCGTVFKPHDGIGYVLGDENNRPKIVAREPSIPPGQLSDGPLPAPRPAPTESAPPAAPRPPVPAQPAPKPAAPPIKEGPMLPGGPGAPFGPTLAPPPHWHGPHVLGDAAEEPWEDDHH</sequence>
<feature type="compositionally biased region" description="Acidic residues" evidence="1">
    <location>
        <begin position="385"/>
        <end position="395"/>
    </location>
</feature>